<keyword evidence="2" id="KW-0813">Transport</keyword>
<feature type="domain" description="Bifunctional inhibitor/plant lipid transfer protein/seed storage helical" evidence="4">
    <location>
        <begin position="96"/>
        <end position="176"/>
    </location>
</feature>
<evidence type="ECO:0000313" key="6">
    <source>
        <dbReference type="Proteomes" id="UP000823775"/>
    </source>
</evidence>
<dbReference type="InterPro" id="IPR016140">
    <property type="entry name" value="Bifunc_inhib/LTP/seed_store"/>
</dbReference>
<evidence type="ECO:0000256" key="1">
    <source>
        <dbReference type="ARBA" id="ARBA00009748"/>
    </source>
</evidence>
<evidence type="ECO:0000313" key="5">
    <source>
        <dbReference type="EMBL" id="MCD7452712.1"/>
    </source>
</evidence>
<dbReference type="CDD" id="cd01960">
    <property type="entry name" value="nsLTP1"/>
    <property type="match status" value="1"/>
</dbReference>
<dbReference type="Proteomes" id="UP000823775">
    <property type="component" value="Unassembled WGS sequence"/>
</dbReference>
<accession>A0ABS8S110</accession>
<evidence type="ECO:0000256" key="3">
    <source>
        <dbReference type="ARBA" id="ARBA00023121"/>
    </source>
</evidence>
<protein>
    <recommendedName>
        <fullName evidence="4">Bifunctional inhibitor/plant lipid transfer protein/seed storage helical domain-containing protein</fullName>
    </recommendedName>
</protein>
<dbReference type="SUPFAM" id="SSF47699">
    <property type="entry name" value="Bifunctional inhibitor/lipid-transfer protein/seed storage 2S albumin"/>
    <property type="match status" value="1"/>
</dbReference>
<organism evidence="5 6">
    <name type="scientific">Datura stramonium</name>
    <name type="common">Jimsonweed</name>
    <name type="synonym">Common thornapple</name>
    <dbReference type="NCBI Taxonomy" id="4076"/>
    <lineage>
        <taxon>Eukaryota</taxon>
        <taxon>Viridiplantae</taxon>
        <taxon>Streptophyta</taxon>
        <taxon>Embryophyta</taxon>
        <taxon>Tracheophyta</taxon>
        <taxon>Spermatophyta</taxon>
        <taxon>Magnoliopsida</taxon>
        <taxon>eudicotyledons</taxon>
        <taxon>Gunneridae</taxon>
        <taxon>Pentapetalae</taxon>
        <taxon>asterids</taxon>
        <taxon>lamiids</taxon>
        <taxon>Solanales</taxon>
        <taxon>Solanaceae</taxon>
        <taxon>Solanoideae</taxon>
        <taxon>Datureae</taxon>
        <taxon>Datura</taxon>
    </lineage>
</organism>
<dbReference type="InterPro" id="IPR000528">
    <property type="entry name" value="Plant_nsLTP"/>
</dbReference>
<keyword evidence="3" id="KW-0446">Lipid-binding</keyword>
<dbReference type="InterPro" id="IPR036312">
    <property type="entry name" value="Bifun_inhib/LTP/seed_sf"/>
</dbReference>
<sequence length="178" mass="19631">ASHMYPTTFYYCPFPRRVLLSPPQTSPRPPLTPLYLLHFGGASTPRSSVEEFVKHNLSTLVLLSSTLKKDEGITTSAIAMLTMIQRLAEPGQALTCGQVDASLAPCILILLRRIQEYSCNSVKALNGMSQNTADRRLHNCVKAANRHANLKHNASQALPNKCRITLDIPVSRSINCDM</sequence>
<evidence type="ECO:0000256" key="2">
    <source>
        <dbReference type="ARBA" id="ARBA00022448"/>
    </source>
</evidence>
<gene>
    <name evidence="5" type="ORF">HAX54_017836</name>
</gene>
<dbReference type="PRINTS" id="PR00382">
    <property type="entry name" value="LIPIDTRNSFER"/>
</dbReference>
<name>A0ABS8S110_DATST</name>
<feature type="non-terminal residue" evidence="5">
    <location>
        <position position="1"/>
    </location>
</feature>
<dbReference type="EMBL" id="JACEIK010000219">
    <property type="protein sequence ID" value="MCD7452712.1"/>
    <property type="molecule type" value="Genomic_DNA"/>
</dbReference>
<reference evidence="5 6" key="1">
    <citation type="journal article" date="2021" name="BMC Genomics">
        <title>Datura genome reveals duplications of psychoactive alkaloid biosynthetic genes and high mutation rate following tissue culture.</title>
        <authorList>
            <person name="Rajewski A."/>
            <person name="Carter-House D."/>
            <person name="Stajich J."/>
            <person name="Litt A."/>
        </authorList>
    </citation>
    <scope>NUCLEOTIDE SEQUENCE [LARGE SCALE GENOMIC DNA]</scope>
    <source>
        <strain evidence="5">AR-01</strain>
    </source>
</reference>
<evidence type="ECO:0000259" key="4">
    <source>
        <dbReference type="SMART" id="SM00499"/>
    </source>
</evidence>
<keyword evidence="6" id="KW-1185">Reference proteome</keyword>
<dbReference type="SMART" id="SM00499">
    <property type="entry name" value="AAI"/>
    <property type="match status" value="1"/>
</dbReference>
<comment type="caution">
    <text evidence="5">The sequence shown here is derived from an EMBL/GenBank/DDBJ whole genome shotgun (WGS) entry which is preliminary data.</text>
</comment>
<dbReference type="Gene3D" id="1.10.110.10">
    <property type="entry name" value="Plant lipid-transfer and hydrophobic proteins"/>
    <property type="match status" value="1"/>
</dbReference>
<proteinExistence type="inferred from homology"/>
<comment type="similarity">
    <text evidence="1">Belongs to the plant LTP family.</text>
</comment>
<dbReference type="PANTHER" id="PTHR33076">
    <property type="entry name" value="NON-SPECIFIC LIPID-TRANSFER PROTEIN 2-RELATED"/>
    <property type="match status" value="1"/>
</dbReference>